<dbReference type="EMBL" id="CP126210">
    <property type="protein sequence ID" value="WIA12395.1"/>
    <property type="molecule type" value="Genomic_DNA"/>
</dbReference>
<feature type="transmembrane region" description="Helical" evidence="1">
    <location>
        <begin position="139"/>
        <end position="157"/>
    </location>
</feature>
<name>A0ABY8TTS9_TETOB</name>
<reference evidence="2 3" key="1">
    <citation type="submission" date="2023-05" db="EMBL/GenBank/DDBJ databases">
        <title>A 100% complete, gapless, phased diploid assembly of the Scenedesmus obliquus UTEX 3031 genome.</title>
        <authorList>
            <person name="Biondi T.C."/>
            <person name="Hanschen E.R."/>
            <person name="Kwon T."/>
            <person name="Eng W."/>
            <person name="Kruse C.P.S."/>
            <person name="Koehler S.I."/>
            <person name="Kunde Y."/>
            <person name="Gleasner C.D."/>
            <person name="You Mak K.T."/>
            <person name="Polle J."/>
            <person name="Hovde B.T."/>
            <person name="Starkenburg S.R."/>
        </authorList>
    </citation>
    <scope>NUCLEOTIDE SEQUENCE [LARGE SCALE GENOMIC DNA]</scope>
    <source>
        <strain evidence="2 3">DOE0152z</strain>
    </source>
</reference>
<keyword evidence="1" id="KW-0472">Membrane</keyword>
<keyword evidence="1" id="KW-1133">Transmembrane helix</keyword>
<sequence>MSRRVHAYEKAGLVLYQPKIVDGSGVTETWSFEHQVAPDVLQKAQAHAKAAAELAEELAASHADELLAARPWKCCVCRKEKALQLLQHPVPYMKLLQPTITDLPGVVCSSRNCAAQHQQEYRKGLGAVLSERQASATPFYMAGAALLGVAAVIVASVV</sequence>
<keyword evidence="3" id="KW-1185">Reference proteome</keyword>
<dbReference type="Proteomes" id="UP001244341">
    <property type="component" value="Chromosome 3b"/>
</dbReference>
<evidence type="ECO:0000256" key="1">
    <source>
        <dbReference type="SAM" id="Phobius"/>
    </source>
</evidence>
<protein>
    <submittedName>
        <fullName evidence="2">Uncharacterized protein</fullName>
    </submittedName>
</protein>
<keyword evidence="1" id="KW-0812">Transmembrane</keyword>
<proteinExistence type="predicted"/>
<gene>
    <name evidence="2" type="ORF">OEZ85_012441</name>
</gene>
<evidence type="ECO:0000313" key="2">
    <source>
        <dbReference type="EMBL" id="WIA12395.1"/>
    </source>
</evidence>
<accession>A0ABY8TTS9</accession>
<evidence type="ECO:0000313" key="3">
    <source>
        <dbReference type="Proteomes" id="UP001244341"/>
    </source>
</evidence>
<organism evidence="2 3">
    <name type="scientific">Tetradesmus obliquus</name>
    <name type="common">Green alga</name>
    <name type="synonym">Acutodesmus obliquus</name>
    <dbReference type="NCBI Taxonomy" id="3088"/>
    <lineage>
        <taxon>Eukaryota</taxon>
        <taxon>Viridiplantae</taxon>
        <taxon>Chlorophyta</taxon>
        <taxon>core chlorophytes</taxon>
        <taxon>Chlorophyceae</taxon>
        <taxon>CS clade</taxon>
        <taxon>Sphaeropleales</taxon>
        <taxon>Scenedesmaceae</taxon>
        <taxon>Tetradesmus</taxon>
    </lineage>
</organism>